<evidence type="ECO:0000313" key="3">
    <source>
        <dbReference type="Proteomes" id="UP000001366"/>
    </source>
</evidence>
<keyword evidence="1" id="KW-0812">Transmembrane</keyword>
<name>C0QS46_PERMH</name>
<reference evidence="2 3" key="1">
    <citation type="journal article" date="2009" name="J. Bacteriol.">
        <title>Complete and draft genome sequences of six members of the Aquificales.</title>
        <authorList>
            <person name="Reysenbach A.L."/>
            <person name="Hamamura N."/>
            <person name="Podar M."/>
            <person name="Griffiths E."/>
            <person name="Ferreira S."/>
            <person name="Hochstein R."/>
            <person name="Heidelberg J."/>
            <person name="Johnson J."/>
            <person name="Mead D."/>
            <person name="Pohorille A."/>
            <person name="Sarmiento M."/>
            <person name="Schweighofer K."/>
            <person name="Seshadri R."/>
            <person name="Voytek M.A."/>
        </authorList>
    </citation>
    <scope>NUCLEOTIDE SEQUENCE [LARGE SCALE GENOMIC DNA]</scope>
    <source>
        <strain evidence="3">DSM 14350 / EX-H1</strain>
    </source>
</reference>
<protein>
    <submittedName>
        <fullName evidence="2">Uncharacterized protein</fullName>
    </submittedName>
</protein>
<sequence>MEGHLLNSYGALFMAVSWGIVLTLNIYSFYKILYNNKKNK</sequence>
<dbReference type="RefSeq" id="WP_012675576.1">
    <property type="nucleotide sequence ID" value="NC_012440.1"/>
</dbReference>
<proteinExistence type="predicted"/>
<dbReference type="AlphaFoldDB" id="C0QS46"/>
<accession>C0QS46</accession>
<dbReference type="HOGENOM" id="CLU_3293979_0_0_0"/>
<keyword evidence="1" id="KW-0472">Membrane</keyword>
<dbReference type="EMBL" id="CP001230">
    <property type="protein sequence ID" value="ACO03337.1"/>
    <property type="molecule type" value="Genomic_DNA"/>
</dbReference>
<gene>
    <name evidence="2" type="ordered locus">PERMA_1728</name>
</gene>
<evidence type="ECO:0000313" key="2">
    <source>
        <dbReference type="EMBL" id="ACO03337.1"/>
    </source>
</evidence>
<dbReference type="Proteomes" id="UP000001366">
    <property type="component" value="Chromosome"/>
</dbReference>
<feature type="transmembrane region" description="Helical" evidence="1">
    <location>
        <begin position="6"/>
        <end position="30"/>
    </location>
</feature>
<evidence type="ECO:0000256" key="1">
    <source>
        <dbReference type="SAM" id="Phobius"/>
    </source>
</evidence>
<dbReference type="PaxDb" id="123214-PERMA_1728"/>
<keyword evidence="3" id="KW-1185">Reference proteome</keyword>
<dbReference type="KEGG" id="pmx:PERMA_1728"/>
<organism evidence="2 3">
    <name type="scientific">Persephonella marina (strain DSM 14350 / EX-H1)</name>
    <dbReference type="NCBI Taxonomy" id="123214"/>
    <lineage>
        <taxon>Bacteria</taxon>
        <taxon>Pseudomonadati</taxon>
        <taxon>Aquificota</taxon>
        <taxon>Aquificia</taxon>
        <taxon>Aquificales</taxon>
        <taxon>Hydrogenothermaceae</taxon>
        <taxon>Persephonella</taxon>
    </lineage>
</organism>
<keyword evidence="1" id="KW-1133">Transmembrane helix</keyword>